<keyword evidence="2" id="KW-0472">Membrane</keyword>
<dbReference type="Proteomes" id="UP000474718">
    <property type="component" value="Unassembled WGS sequence"/>
</dbReference>
<dbReference type="RefSeq" id="WP_021660940.1">
    <property type="nucleotide sequence ID" value="NZ_FQVY01000001.1"/>
</dbReference>
<name>A0AAQ1MBB0_9FIRM</name>
<proteinExistence type="predicted"/>
<keyword evidence="6" id="KW-1185">Reference proteome</keyword>
<evidence type="ECO:0008006" key="7">
    <source>
        <dbReference type="Google" id="ProtNLM"/>
    </source>
</evidence>
<evidence type="ECO:0000313" key="5">
    <source>
        <dbReference type="Proteomes" id="UP000184089"/>
    </source>
</evidence>
<protein>
    <recommendedName>
        <fullName evidence="7">DUF2953 domain-containing protein</fullName>
    </recommendedName>
</protein>
<comment type="caution">
    <text evidence="4">The sequence shown here is derived from an EMBL/GenBank/DDBJ whole genome shotgun (WGS) entry which is preliminary data.</text>
</comment>
<reference evidence="4" key="1">
    <citation type="submission" date="2016-11" db="EMBL/GenBank/DDBJ databases">
        <authorList>
            <person name="Varghese N."/>
            <person name="Submissions S."/>
        </authorList>
    </citation>
    <scope>NUCLEOTIDE SEQUENCE</scope>
    <source>
        <strain evidence="4">DSM 4029</strain>
    </source>
</reference>
<dbReference type="AlphaFoldDB" id="A0AAQ1MBB0"/>
<dbReference type="EMBL" id="WWVX01000001">
    <property type="protein sequence ID" value="MZL68696.1"/>
    <property type="molecule type" value="Genomic_DNA"/>
</dbReference>
<evidence type="ECO:0000256" key="2">
    <source>
        <dbReference type="SAM" id="Phobius"/>
    </source>
</evidence>
<evidence type="ECO:0000313" key="3">
    <source>
        <dbReference type="EMBL" id="MZL68696.1"/>
    </source>
</evidence>
<dbReference type="Proteomes" id="UP000184089">
    <property type="component" value="Unassembled WGS sequence"/>
</dbReference>
<feature type="transmembrane region" description="Helical" evidence="2">
    <location>
        <begin position="173"/>
        <end position="196"/>
    </location>
</feature>
<feature type="region of interest" description="Disordered" evidence="1">
    <location>
        <begin position="63"/>
        <end position="83"/>
    </location>
</feature>
<keyword evidence="2" id="KW-0812">Transmembrane</keyword>
<evidence type="ECO:0000313" key="6">
    <source>
        <dbReference type="Proteomes" id="UP000474718"/>
    </source>
</evidence>
<keyword evidence="2" id="KW-1133">Transmembrane helix</keyword>
<accession>A0AAQ1MBB0</accession>
<reference evidence="5" key="2">
    <citation type="submission" date="2016-11" db="EMBL/GenBank/DDBJ databases">
        <authorList>
            <person name="Jaros S."/>
            <person name="Januszkiewicz K."/>
            <person name="Wedrychowicz H."/>
        </authorList>
    </citation>
    <scope>NUCLEOTIDE SEQUENCE [LARGE SCALE GENOMIC DNA]</scope>
    <source>
        <strain evidence="5">DSM 4029</strain>
    </source>
</reference>
<organism evidence="4 5">
    <name type="scientific">Bittarella massiliensis</name>
    <name type="common">ex Durand et al. 2017</name>
    <dbReference type="NCBI Taxonomy" id="1720313"/>
    <lineage>
        <taxon>Bacteria</taxon>
        <taxon>Bacillati</taxon>
        <taxon>Bacillota</taxon>
        <taxon>Clostridia</taxon>
        <taxon>Eubacteriales</taxon>
        <taxon>Oscillospiraceae</taxon>
        <taxon>Bittarella (ex Durand et al. 2017)</taxon>
    </lineage>
</organism>
<reference evidence="3 6" key="3">
    <citation type="journal article" date="2019" name="Nat. Med.">
        <title>A library of human gut bacterial isolates paired with longitudinal multiomics data enables mechanistic microbiome research.</title>
        <authorList>
            <person name="Poyet M."/>
            <person name="Groussin M."/>
            <person name="Gibbons S.M."/>
            <person name="Avila-Pacheco J."/>
            <person name="Jiang X."/>
            <person name="Kearney S.M."/>
            <person name="Perrotta A.R."/>
            <person name="Berdy B."/>
            <person name="Zhao S."/>
            <person name="Lieberman T.D."/>
            <person name="Swanson P.K."/>
            <person name="Smith M."/>
            <person name="Roesemann S."/>
            <person name="Alexander J.E."/>
            <person name="Rich S.A."/>
            <person name="Livny J."/>
            <person name="Vlamakis H."/>
            <person name="Clish C."/>
            <person name="Bullock K."/>
            <person name="Deik A."/>
            <person name="Scott J."/>
            <person name="Pierce K.A."/>
            <person name="Xavier R.J."/>
            <person name="Alm E.J."/>
        </authorList>
    </citation>
    <scope>NUCLEOTIDE SEQUENCE [LARGE SCALE GENOMIC DNA]</scope>
    <source>
        <strain evidence="3 6">BIOML-A2</strain>
    </source>
</reference>
<evidence type="ECO:0000256" key="1">
    <source>
        <dbReference type="SAM" id="MobiDB-lite"/>
    </source>
</evidence>
<evidence type="ECO:0000313" key="4">
    <source>
        <dbReference type="EMBL" id="SHF69176.1"/>
    </source>
</evidence>
<dbReference type="EMBL" id="FQVY01000001">
    <property type="protein sequence ID" value="SHF69176.1"/>
    <property type="molecule type" value="Genomic_DNA"/>
</dbReference>
<sequence length="218" mass="24235">MVWVWIGRILLGLLLLLAVLLLIPLKIQVEIGLEEQRATLRYLFLRFPVYPFKDAEEAEQAEADEVRAAEGKGKKKGKGGKKTPLSQQLGLVMDILRSTLSGLRFLTRHIHLRHFDLRLRVGDDEPHETAVLYGQVGGIVHACLGLVANTFDCRFDRVQVEPNFSEPEFFLDLSFQIGALPIILLITAGIVAVKLLQNRGVKAPDKPGAKEDKGGAHK</sequence>
<gene>
    <name evidence="3" type="ORF">GT747_02760</name>
    <name evidence="4" type="ORF">SAMN05444424_0354</name>
</gene>